<evidence type="ECO:0000313" key="3">
    <source>
        <dbReference type="Proteomes" id="UP000813444"/>
    </source>
</evidence>
<organism evidence="2 3">
    <name type="scientific">Stachybotrys elegans</name>
    <dbReference type="NCBI Taxonomy" id="80388"/>
    <lineage>
        <taxon>Eukaryota</taxon>
        <taxon>Fungi</taxon>
        <taxon>Dikarya</taxon>
        <taxon>Ascomycota</taxon>
        <taxon>Pezizomycotina</taxon>
        <taxon>Sordariomycetes</taxon>
        <taxon>Hypocreomycetidae</taxon>
        <taxon>Hypocreales</taxon>
        <taxon>Stachybotryaceae</taxon>
        <taxon>Stachybotrys</taxon>
    </lineage>
</organism>
<reference evidence="2" key="1">
    <citation type="journal article" date="2021" name="Nat. Commun.">
        <title>Genetic determinants of endophytism in the Arabidopsis root mycobiome.</title>
        <authorList>
            <person name="Mesny F."/>
            <person name="Miyauchi S."/>
            <person name="Thiergart T."/>
            <person name="Pickel B."/>
            <person name="Atanasova L."/>
            <person name="Karlsson M."/>
            <person name="Huettel B."/>
            <person name="Barry K.W."/>
            <person name="Haridas S."/>
            <person name="Chen C."/>
            <person name="Bauer D."/>
            <person name="Andreopoulos W."/>
            <person name="Pangilinan J."/>
            <person name="LaButti K."/>
            <person name="Riley R."/>
            <person name="Lipzen A."/>
            <person name="Clum A."/>
            <person name="Drula E."/>
            <person name="Henrissat B."/>
            <person name="Kohler A."/>
            <person name="Grigoriev I.V."/>
            <person name="Martin F.M."/>
            <person name="Hacquard S."/>
        </authorList>
    </citation>
    <scope>NUCLEOTIDE SEQUENCE</scope>
    <source>
        <strain evidence="2">MPI-CAGE-CH-0235</strain>
    </source>
</reference>
<dbReference type="PANTHER" id="PTHR34310:SF9">
    <property type="entry name" value="BLR5716 PROTEIN"/>
    <property type="match status" value="1"/>
</dbReference>
<dbReference type="PANTHER" id="PTHR34310">
    <property type="entry name" value="DUF427 DOMAIN PROTEIN (AFU_ORTHOLOGUE AFUA_3G02220)"/>
    <property type="match status" value="1"/>
</dbReference>
<comment type="caution">
    <text evidence="2">The sequence shown here is derived from an EMBL/GenBank/DDBJ whole genome shotgun (WGS) entry which is preliminary data.</text>
</comment>
<sequence>MSKPGAHGTHLLDLGEELLKDGPHKFEPAKRRVRVIHNGVTIVDTTQALYVWEHAFYPQFYVPQSSLKDCQWKDDQKREYQTPKGDKVYVSQVNLLVPGREGRKDVQTNRVLRFASSNNSPSITGEEKTHPLLGLIRLEFGSMDQWLEEDAPIHIHPKDPYKRLDLLPSSRPVEIRINGRTIAKSASSVHLHETGLPTRYYLPLASVDQSVLQPSSLKTYCPYKGEAEYYSVRFDGKLHENVVWYYRYPIIECAAIAGLVCFYNEKLDILLDGELLKRP</sequence>
<gene>
    <name evidence="2" type="ORF">B0I35DRAFT_452720</name>
</gene>
<feature type="domain" description="DUF427" evidence="1">
    <location>
        <begin position="33"/>
        <end position="92"/>
    </location>
</feature>
<dbReference type="InterPro" id="IPR007361">
    <property type="entry name" value="DUF427"/>
</dbReference>
<name>A0A8K0SM29_9HYPO</name>
<protein>
    <recommendedName>
        <fullName evidence="1">DUF427 domain-containing protein</fullName>
    </recommendedName>
</protein>
<keyword evidence="3" id="KW-1185">Reference proteome</keyword>
<dbReference type="OrthoDB" id="18996at2759"/>
<feature type="domain" description="DUF427" evidence="1">
    <location>
        <begin position="173"/>
        <end position="265"/>
    </location>
</feature>
<dbReference type="InterPro" id="IPR038694">
    <property type="entry name" value="DUF427_sf"/>
</dbReference>
<dbReference type="Gene3D" id="2.170.150.40">
    <property type="entry name" value="Domain of unknown function (DUF427)"/>
    <property type="match status" value="2"/>
</dbReference>
<accession>A0A8K0SM29</accession>
<dbReference type="EMBL" id="JAGPNK010000011">
    <property type="protein sequence ID" value="KAH7311481.1"/>
    <property type="molecule type" value="Genomic_DNA"/>
</dbReference>
<proteinExistence type="predicted"/>
<evidence type="ECO:0000313" key="2">
    <source>
        <dbReference type="EMBL" id="KAH7311481.1"/>
    </source>
</evidence>
<evidence type="ECO:0000259" key="1">
    <source>
        <dbReference type="Pfam" id="PF04248"/>
    </source>
</evidence>
<dbReference type="AlphaFoldDB" id="A0A8K0SM29"/>
<dbReference type="Pfam" id="PF04248">
    <property type="entry name" value="NTP_transf_9"/>
    <property type="match status" value="2"/>
</dbReference>
<dbReference type="Proteomes" id="UP000813444">
    <property type="component" value="Unassembled WGS sequence"/>
</dbReference>